<feature type="domain" description="Apple" evidence="3">
    <location>
        <begin position="183"/>
        <end position="255"/>
    </location>
</feature>
<evidence type="ECO:0000256" key="1">
    <source>
        <dbReference type="SAM" id="MobiDB-lite"/>
    </source>
</evidence>
<accession>A0A9P4JQE9</accession>
<gene>
    <name evidence="4" type="ORF">GQ43DRAFT_479826</name>
</gene>
<keyword evidence="5" id="KW-1185">Reference proteome</keyword>
<feature type="region of interest" description="Disordered" evidence="1">
    <location>
        <begin position="27"/>
        <end position="49"/>
    </location>
</feature>
<reference evidence="4" key="1">
    <citation type="journal article" date="2020" name="Stud. Mycol.">
        <title>101 Dothideomycetes genomes: a test case for predicting lifestyles and emergence of pathogens.</title>
        <authorList>
            <person name="Haridas S."/>
            <person name="Albert R."/>
            <person name="Binder M."/>
            <person name="Bloem J."/>
            <person name="Labutti K."/>
            <person name="Salamov A."/>
            <person name="Andreopoulos B."/>
            <person name="Baker S."/>
            <person name="Barry K."/>
            <person name="Bills G."/>
            <person name="Bluhm B."/>
            <person name="Cannon C."/>
            <person name="Castanera R."/>
            <person name="Culley D."/>
            <person name="Daum C."/>
            <person name="Ezra D."/>
            <person name="Gonzalez J."/>
            <person name="Henrissat B."/>
            <person name="Kuo A."/>
            <person name="Liang C."/>
            <person name="Lipzen A."/>
            <person name="Lutzoni F."/>
            <person name="Magnuson J."/>
            <person name="Mondo S."/>
            <person name="Nolan M."/>
            <person name="Ohm R."/>
            <person name="Pangilinan J."/>
            <person name="Park H.-J."/>
            <person name="Ramirez L."/>
            <person name="Alfaro M."/>
            <person name="Sun H."/>
            <person name="Tritt A."/>
            <person name="Yoshinaga Y."/>
            <person name="Zwiers L.-H."/>
            <person name="Turgeon B."/>
            <person name="Goodwin S."/>
            <person name="Spatafora J."/>
            <person name="Crous P."/>
            <person name="Grigoriev I."/>
        </authorList>
    </citation>
    <scope>NUCLEOTIDE SEQUENCE</scope>
    <source>
        <strain evidence="4">ATCC 74209</strain>
    </source>
</reference>
<sequence>MKVVFFVASTLIASVQCAAIENRQIFRPTTRPGSGYPPNGPDGTQPSPPWISIGPPRVSTTFYPNDPPRGGVSECGLDAFEGHTSEAYLFCSSILRSGTATVTQTTTTKRTSTVTTTIATTLPRPTTSRTPTPSTSRTPTPSTSRTPSPSSPPPISTRTPTPTPPTTPTTSSPPPSTTTGPGCGLVGYTKTTAAYNFDSTGTKNTFAACSAACKADAKCKGFGYGEANCLLFDIPVNDNINYNPMSPYTFYNVECPAELPVKKRQINISLPPILGGPRDISSACSCLITSGPAGVTRTSTATVTSGVAVTQTFTRTVTPVVG</sequence>
<dbReference type="AlphaFoldDB" id="A0A9P4JQE9"/>
<keyword evidence="2" id="KW-0732">Signal</keyword>
<evidence type="ECO:0000313" key="5">
    <source>
        <dbReference type="Proteomes" id="UP000799536"/>
    </source>
</evidence>
<evidence type="ECO:0000313" key="4">
    <source>
        <dbReference type="EMBL" id="KAF2202499.1"/>
    </source>
</evidence>
<feature type="signal peptide" evidence="2">
    <location>
        <begin position="1"/>
        <end position="17"/>
    </location>
</feature>
<feature type="compositionally biased region" description="Pro residues" evidence="1">
    <location>
        <begin position="149"/>
        <end position="176"/>
    </location>
</feature>
<dbReference type="Proteomes" id="UP000799536">
    <property type="component" value="Unassembled WGS sequence"/>
</dbReference>
<feature type="chain" id="PRO_5040213430" description="Apple domain-containing protein" evidence="2">
    <location>
        <begin position="18"/>
        <end position="322"/>
    </location>
</feature>
<protein>
    <recommendedName>
        <fullName evidence="3">Apple domain-containing protein</fullName>
    </recommendedName>
</protein>
<dbReference type="InterPro" id="IPR003609">
    <property type="entry name" value="Pan_app"/>
</dbReference>
<name>A0A9P4JQE9_9PLEO</name>
<feature type="region of interest" description="Disordered" evidence="1">
    <location>
        <begin position="100"/>
        <end position="183"/>
    </location>
</feature>
<dbReference type="PROSITE" id="PS50948">
    <property type="entry name" value="PAN"/>
    <property type="match status" value="1"/>
</dbReference>
<dbReference type="OrthoDB" id="3556996at2759"/>
<feature type="compositionally biased region" description="Low complexity" evidence="1">
    <location>
        <begin position="100"/>
        <end position="148"/>
    </location>
</feature>
<organism evidence="4 5">
    <name type="scientific">Delitschia confertaspora ATCC 74209</name>
    <dbReference type="NCBI Taxonomy" id="1513339"/>
    <lineage>
        <taxon>Eukaryota</taxon>
        <taxon>Fungi</taxon>
        <taxon>Dikarya</taxon>
        <taxon>Ascomycota</taxon>
        <taxon>Pezizomycotina</taxon>
        <taxon>Dothideomycetes</taxon>
        <taxon>Pleosporomycetidae</taxon>
        <taxon>Pleosporales</taxon>
        <taxon>Delitschiaceae</taxon>
        <taxon>Delitschia</taxon>
    </lineage>
</organism>
<dbReference type="EMBL" id="ML993934">
    <property type="protein sequence ID" value="KAF2202499.1"/>
    <property type="molecule type" value="Genomic_DNA"/>
</dbReference>
<proteinExistence type="predicted"/>
<dbReference type="PRINTS" id="PR01217">
    <property type="entry name" value="PRICHEXTENSN"/>
</dbReference>
<evidence type="ECO:0000259" key="3">
    <source>
        <dbReference type="PROSITE" id="PS50948"/>
    </source>
</evidence>
<comment type="caution">
    <text evidence="4">The sequence shown here is derived from an EMBL/GenBank/DDBJ whole genome shotgun (WGS) entry which is preliminary data.</text>
</comment>
<evidence type="ECO:0000256" key="2">
    <source>
        <dbReference type="SAM" id="SignalP"/>
    </source>
</evidence>